<protein>
    <submittedName>
        <fullName evidence="3">Uncharacterized protein</fullName>
    </submittedName>
</protein>
<evidence type="ECO:0000313" key="2">
    <source>
        <dbReference type="Proteomes" id="UP000887577"/>
    </source>
</evidence>
<name>A0A914Z8D2_9BILA</name>
<dbReference type="WBParaSite" id="PSU_v2.g8157.t1">
    <property type="protein sequence ID" value="PSU_v2.g8157.t1"/>
    <property type="gene ID" value="PSU_v2.g8157"/>
</dbReference>
<accession>A0A914Z8D2</accession>
<keyword evidence="2" id="KW-1185">Reference proteome</keyword>
<proteinExistence type="predicted"/>
<dbReference type="AlphaFoldDB" id="A0A914Z8D2"/>
<evidence type="ECO:0000313" key="3">
    <source>
        <dbReference type="WBParaSite" id="PSU_v2.g8157.t1"/>
    </source>
</evidence>
<evidence type="ECO:0000256" key="1">
    <source>
        <dbReference type="SAM" id="SignalP"/>
    </source>
</evidence>
<feature type="signal peptide" evidence="1">
    <location>
        <begin position="1"/>
        <end position="20"/>
    </location>
</feature>
<dbReference type="Proteomes" id="UP000887577">
    <property type="component" value="Unplaced"/>
</dbReference>
<feature type="chain" id="PRO_5037320276" evidence="1">
    <location>
        <begin position="21"/>
        <end position="132"/>
    </location>
</feature>
<keyword evidence="1" id="KW-0732">Signal</keyword>
<sequence length="132" mass="15611">MRVLLCLYCSLIISVYTNEANFWDKLNLESSLLPWHISSDKFLRKKCLQDFSGCPVLEEELKNERCFGFEETCDFNEKSYSFNKTKCSKNTSGHRTPEQQKKKFWEQGDFGFAIPRIQRRITVGMLRSFKNM</sequence>
<reference evidence="3" key="1">
    <citation type="submission" date="2022-11" db="UniProtKB">
        <authorList>
            <consortium name="WormBaseParasite"/>
        </authorList>
    </citation>
    <scope>IDENTIFICATION</scope>
</reference>
<organism evidence="2 3">
    <name type="scientific">Panagrolaimus superbus</name>
    <dbReference type="NCBI Taxonomy" id="310955"/>
    <lineage>
        <taxon>Eukaryota</taxon>
        <taxon>Metazoa</taxon>
        <taxon>Ecdysozoa</taxon>
        <taxon>Nematoda</taxon>
        <taxon>Chromadorea</taxon>
        <taxon>Rhabditida</taxon>
        <taxon>Tylenchina</taxon>
        <taxon>Panagrolaimomorpha</taxon>
        <taxon>Panagrolaimoidea</taxon>
        <taxon>Panagrolaimidae</taxon>
        <taxon>Panagrolaimus</taxon>
    </lineage>
</organism>